<dbReference type="CDD" id="cd06530">
    <property type="entry name" value="S26_SPase_I"/>
    <property type="match status" value="1"/>
</dbReference>
<dbReference type="Gene3D" id="2.10.109.10">
    <property type="entry name" value="Umud Fragment, subunit A"/>
    <property type="match status" value="1"/>
</dbReference>
<proteinExistence type="inferred from homology"/>
<dbReference type="PROSITE" id="PS00760">
    <property type="entry name" value="SPASE_I_2"/>
    <property type="match status" value="1"/>
</dbReference>
<dbReference type="InterPro" id="IPR019533">
    <property type="entry name" value="Peptidase_S26"/>
</dbReference>
<dbReference type="PANTHER" id="PTHR43390">
    <property type="entry name" value="SIGNAL PEPTIDASE I"/>
    <property type="match status" value="1"/>
</dbReference>
<reference evidence="10" key="1">
    <citation type="submission" date="2016-10" db="EMBL/GenBank/DDBJ databases">
        <authorList>
            <person name="Varghese N."/>
            <person name="Submissions S."/>
        </authorList>
    </citation>
    <scope>NUCLEOTIDE SEQUENCE [LARGE SCALE GENOMIC DNA]</scope>
    <source>
        <strain evidence="10">CGMCC 1.10784</strain>
    </source>
</reference>
<dbReference type="NCBIfam" id="TIGR02227">
    <property type="entry name" value="sigpep_I_bact"/>
    <property type="match status" value="1"/>
</dbReference>
<dbReference type="GO" id="GO:0005886">
    <property type="term" value="C:plasma membrane"/>
    <property type="evidence" value="ECO:0007669"/>
    <property type="project" value="UniProtKB-SubCell"/>
</dbReference>
<dbReference type="GO" id="GO:0006465">
    <property type="term" value="P:signal peptide processing"/>
    <property type="evidence" value="ECO:0007669"/>
    <property type="project" value="InterPro"/>
</dbReference>
<comment type="catalytic activity">
    <reaction evidence="1 7">
        <text>Cleavage of hydrophobic, N-terminal signal or leader sequences from secreted and periplasmic proteins.</text>
        <dbReference type="EC" id="3.4.21.89"/>
    </reaction>
</comment>
<evidence type="ECO:0000256" key="3">
    <source>
        <dbReference type="ARBA" id="ARBA00009370"/>
    </source>
</evidence>
<evidence type="ECO:0000313" key="9">
    <source>
        <dbReference type="EMBL" id="SFD70279.1"/>
    </source>
</evidence>
<dbReference type="Pfam" id="PF10502">
    <property type="entry name" value="Peptidase_S26"/>
    <property type="match status" value="1"/>
</dbReference>
<comment type="subcellular location">
    <subcellularLocation>
        <location evidence="2">Cell membrane</location>
        <topology evidence="2">Single-pass type II membrane protein</topology>
    </subcellularLocation>
    <subcellularLocation>
        <location evidence="7">Membrane</location>
        <topology evidence="7">Single-pass type II membrane protein</topology>
    </subcellularLocation>
</comment>
<accession>A0A1I1UHN6</accession>
<evidence type="ECO:0000256" key="1">
    <source>
        <dbReference type="ARBA" id="ARBA00000677"/>
    </source>
</evidence>
<evidence type="ECO:0000256" key="4">
    <source>
        <dbReference type="ARBA" id="ARBA00013208"/>
    </source>
</evidence>
<gene>
    <name evidence="9" type="ORF">SAMN05216378_1067</name>
</gene>
<feature type="domain" description="Peptidase S26" evidence="8">
    <location>
        <begin position="14"/>
        <end position="168"/>
    </location>
</feature>
<evidence type="ECO:0000256" key="7">
    <source>
        <dbReference type="RuleBase" id="RU362042"/>
    </source>
</evidence>
<protein>
    <recommendedName>
        <fullName evidence="4 7">Signal peptidase I</fullName>
        <ecNumber evidence="4 7">3.4.21.89</ecNumber>
    </recommendedName>
</protein>
<name>A0A1I1UHN6_9BACL</name>
<dbReference type="EC" id="3.4.21.89" evidence="4 7"/>
<dbReference type="PROSITE" id="PS00761">
    <property type="entry name" value="SPASE_I_3"/>
    <property type="match status" value="1"/>
</dbReference>
<dbReference type="PRINTS" id="PR00727">
    <property type="entry name" value="LEADERPTASE"/>
</dbReference>
<sequence>MQLTRKTKVLRELREWLISIIAATVIALLFQNYVYAQAEVHNISMQKTLAEGQRLIEDKWSYRFNQPEHGDIVIIHGPESPLRLVKRVIGLPGDVLDVRDGEVYLNGQLLSEPYAEGMTMPLGMQFPYTVAPRQLFVLGDNREHSADSRTIGPIAFSSIEGKAVYRIWPLNKFGIL</sequence>
<evidence type="ECO:0000256" key="5">
    <source>
        <dbReference type="ARBA" id="ARBA00022801"/>
    </source>
</evidence>
<feature type="active site" evidence="6">
    <location>
        <position position="86"/>
    </location>
</feature>
<dbReference type="InterPro" id="IPR000223">
    <property type="entry name" value="Pept_S26A_signal_pept_1"/>
</dbReference>
<dbReference type="GO" id="GO:0009003">
    <property type="term" value="F:signal peptidase activity"/>
    <property type="evidence" value="ECO:0007669"/>
    <property type="project" value="UniProtKB-EC"/>
</dbReference>
<dbReference type="AlphaFoldDB" id="A0A1I1UHN6"/>
<dbReference type="PANTHER" id="PTHR43390:SF1">
    <property type="entry name" value="CHLOROPLAST PROCESSING PEPTIDASE"/>
    <property type="match status" value="1"/>
</dbReference>
<evidence type="ECO:0000256" key="6">
    <source>
        <dbReference type="PIRSR" id="PIRSR600223-1"/>
    </source>
</evidence>
<dbReference type="InterPro" id="IPR019758">
    <property type="entry name" value="Pept_S26A_signal_pept_1_CS"/>
</dbReference>
<comment type="similarity">
    <text evidence="3 7">Belongs to the peptidase S26 family.</text>
</comment>
<feature type="active site" evidence="6">
    <location>
        <position position="44"/>
    </location>
</feature>
<dbReference type="SUPFAM" id="SSF51306">
    <property type="entry name" value="LexA/Signal peptidase"/>
    <property type="match status" value="1"/>
</dbReference>
<evidence type="ECO:0000256" key="2">
    <source>
        <dbReference type="ARBA" id="ARBA00004401"/>
    </source>
</evidence>
<dbReference type="InterPro" id="IPR019757">
    <property type="entry name" value="Pept_S26A_signal_pept_1_Lys-AS"/>
</dbReference>
<organism evidence="9 10">
    <name type="scientific">Paenibacillus catalpae</name>
    <dbReference type="NCBI Taxonomy" id="1045775"/>
    <lineage>
        <taxon>Bacteria</taxon>
        <taxon>Bacillati</taxon>
        <taxon>Bacillota</taxon>
        <taxon>Bacilli</taxon>
        <taxon>Bacillales</taxon>
        <taxon>Paenibacillaceae</taxon>
        <taxon>Paenibacillus</taxon>
    </lineage>
</organism>
<evidence type="ECO:0000259" key="8">
    <source>
        <dbReference type="Pfam" id="PF10502"/>
    </source>
</evidence>
<dbReference type="EMBL" id="FOMT01000001">
    <property type="protein sequence ID" value="SFD70279.1"/>
    <property type="molecule type" value="Genomic_DNA"/>
</dbReference>
<dbReference type="Proteomes" id="UP000198855">
    <property type="component" value="Unassembled WGS sequence"/>
</dbReference>
<keyword evidence="10" id="KW-1185">Reference proteome</keyword>
<dbReference type="GO" id="GO:0004252">
    <property type="term" value="F:serine-type endopeptidase activity"/>
    <property type="evidence" value="ECO:0007669"/>
    <property type="project" value="InterPro"/>
</dbReference>
<keyword evidence="5 7" id="KW-0378">Hydrolase</keyword>
<dbReference type="STRING" id="1045775.SAMN05216378_1067"/>
<dbReference type="InterPro" id="IPR036286">
    <property type="entry name" value="LexA/Signal_pep-like_sf"/>
</dbReference>
<evidence type="ECO:0000313" key="10">
    <source>
        <dbReference type="Proteomes" id="UP000198855"/>
    </source>
</evidence>
<keyword evidence="7" id="KW-0645">Protease</keyword>